<dbReference type="PROSITE" id="PS51195">
    <property type="entry name" value="Q_MOTIF"/>
    <property type="match status" value="1"/>
</dbReference>
<dbReference type="InterPro" id="IPR014001">
    <property type="entry name" value="Helicase_ATP-bd"/>
</dbReference>
<dbReference type="NCBIfam" id="NF008744">
    <property type="entry name" value="PRK11776.1"/>
    <property type="match status" value="1"/>
</dbReference>
<keyword evidence="3 7" id="KW-0347">Helicase</keyword>
<evidence type="ECO:0000256" key="5">
    <source>
        <dbReference type="ARBA" id="ARBA00038437"/>
    </source>
</evidence>
<dbReference type="InterPro" id="IPR011545">
    <property type="entry name" value="DEAD/DEAH_box_helicase_dom"/>
</dbReference>
<dbReference type="InterPro" id="IPR005580">
    <property type="entry name" value="DbpA/CsdA_RNA-bd_dom"/>
</dbReference>
<comment type="caution">
    <text evidence="11">The sequence shown here is derived from an EMBL/GenBank/DDBJ whole genome shotgun (WGS) entry which is preliminary data.</text>
</comment>
<keyword evidence="12" id="KW-1185">Reference proteome</keyword>
<dbReference type="CDD" id="cd18787">
    <property type="entry name" value="SF2_C_DEAD"/>
    <property type="match status" value="1"/>
</dbReference>
<dbReference type="GO" id="GO:0004386">
    <property type="term" value="F:helicase activity"/>
    <property type="evidence" value="ECO:0007669"/>
    <property type="project" value="UniProtKB-KW"/>
</dbReference>
<dbReference type="Pfam" id="PF03880">
    <property type="entry name" value="DbpA"/>
    <property type="match status" value="1"/>
</dbReference>
<dbReference type="PROSITE" id="PS00039">
    <property type="entry name" value="DEAD_ATP_HELICASE"/>
    <property type="match status" value="1"/>
</dbReference>
<dbReference type="SMART" id="SM00490">
    <property type="entry name" value="HELICc"/>
    <property type="match status" value="1"/>
</dbReference>
<sequence length="459" mass="50983">MSNQSNAFNQLSLPKSLLDNLESMQYSQMTPIQALTLPAILSGKDVVAKAKTGSGKTAAFGLGILSKLNVDSYATQALVICPTRELAEQVANELRRLARLINNIKILTLCGGQPIIHQVNSLAHGAHIVVGTPGRLLDHIQRQTVNFDALQFLVLDEADRMLDMGFEDDMMHIIKHIPSQKQTLLFSATYPDSIEKMSTRIQTQPEFITVDEVNDQIEQLFYEIDDAQRKLILAKLLTDHMAQSVVVFCNTKQACNEVEHYLSQLGFSVIGLNGDLEQRDREQVLLQFANKSRTILVATDVAARGLDIKELDLVINYQIAYDPQVHVHRVGRTGRAGQNGLAITLVSPNEIAKANLLEQSQNLTIDWLTLNDVSFDKTKIVQPKMQTLSLTIGRKNKIRPGDILGALTKDAAIDGQLIGKINITDLYSYVAIDKKMIKKALDYFKQGKIKGKSVRARSL</sequence>
<keyword evidence="4 7" id="KW-0067">ATP-binding</keyword>
<dbReference type="EMBL" id="BAABHY010000001">
    <property type="protein sequence ID" value="GAA5107404.1"/>
    <property type="molecule type" value="Genomic_DNA"/>
</dbReference>
<evidence type="ECO:0000259" key="10">
    <source>
        <dbReference type="PROSITE" id="PS51195"/>
    </source>
</evidence>
<dbReference type="Gene3D" id="3.30.70.330">
    <property type="match status" value="1"/>
</dbReference>
<dbReference type="Proteomes" id="UP001500171">
    <property type="component" value="Unassembled WGS sequence"/>
</dbReference>
<dbReference type="InterPro" id="IPR027417">
    <property type="entry name" value="P-loop_NTPase"/>
</dbReference>
<evidence type="ECO:0000259" key="8">
    <source>
        <dbReference type="PROSITE" id="PS51192"/>
    </source>
</evidence>
<evidence type="ECO:0000256" key="6">
    <source>
        <dbReference type="PROSITE-ProRule" id="PRU00552"/>
    </source>
</evidence>
<dbReference type="InterPro" id="IPR014014">
    <property type="entry name" value="RNA_helicase_DEAD_Q_motif"/>
</dbReference>
<feature type="short sequence motif" description="Q motif" evidence="6">
    <location>
        <begin position="6"/>
        <end position="34"/>
    </location>
</feature>
<dbReference type="Pfam" id="PF00270">
    <property type="entry name" value="DEAD"/>
    <property type="match status" value="1"/>
</dbReference>
<evidence type="ECO:0000313" key="12">
    <source>
        <dbReference type="Proteomes" id="UP001500171"/>
    </source>
</evidence>
<organism evidence="11 12">
    <name type="scientific">Orbus sasakiae</name>
    <dbReference type="NCBI Taxonomy" id="1078475"/>
    <lineage>
        <taxon>Bacteria</taxon>
        <taxon>Pseudomonadati</taxon>
        <taxon>Pseudomonadota</taxon>
        <taxon>Gammaproteobacteria</taxon>
        <taxon>Orbales</taxon>
        <taxon>Orbaceae</taxon>
        <taxon>Orbus</taxon>
    </lineage>
</organism>
<dbReference type="InterPro" id="IPR012677">
    <property type="entry name" value="Nucleotide-bd_a/b_plait_sf"/>
</dbReference>
<dbReference type="PROSITE" id="PS51194">
    <property type="entry name" value="HELICASE_CTER"/>
    <property type="match status" value="1"/>
</dbReference>
<evidence type="ECO:0000256" key="3">
    <source>
        <dbReference type="ARBA" id="ARBA00022806"/>
    </source>
</evidence>
<dbReference type="Gene3D" id="3.40.50.300">
    <property type="entry name" value="P-loop containing nucleotide triphosphate hydrolases"/>
    <property type="match status" value="2"/>
</dbReference>
<evidence type="ECO:0000256" key="1">
    <source>
        <dbReference type="ARBA" id="ARBA00022741"/>
    </source>
</evidence>
<comment type="similarity">
    <text evidence="5 7">Belongs to the DEAD box helicase family.</text>
</comment>
<proteinExistence type="inferred from homology"/>
<evidence type="ECO:0000313" key="11">
    <source>
        <dbReference type="EMBL" id="GAA5107404.1"/>
    </source>
</evidence>
<evidence type="ECO:0000259" key="9">
    <source>
        <dbReference type="PROSITE" id="PS51194"/>
    </source>
</evidence>
<dbReference type="InterPro" id="IPR044742">
    <property type="entry name" value="DEAD/DEAH_RhlB"/>
</dbReference>
<dbReference type="InterPro" id="IPR050079">
    <property type="entry name" value="DEAD_box_RNA_helicase"/>
</dbReference>
<dbReference type="Pfam" id="PF00271">
    <property type="entry name" value="Helicase_C"/>
    <property type="match status" value="1"/>
</dbReference>
<protein>
    <submittedName>
        <fullName evidence="11">ATP-dependent RNA helicase DbpA</fullName>
    </submittedName>
</protein>
<dbReference type="RefSeq" id="WP_345489159.1">
    <property type="nucleotide sequence ID" value="NZ_BAABHY010000001.1"/>
</dbReference>
<dbReference type="CDD" id="cd00268">
    <property type="entry name" value="DEADc"/>
    <property type="match status" value="1"/>
</dbReference>
<dbReference type="InterPro" id="IPR000629">
    <property type="entry name" value="RNA-helicase_DEAD-box_CS"/>
</dbReference>
<keyword evidence="1 7" id="KW-0547">Nucleotide-binding</keyword>
<feature type="domain" description="DEAD-box RNA helicase Q" evidence="10">
    <location>
        <begin position="6"/>
        <end position="34"/>
    </location>
</feature>
<dbReference type="PROSITE" id="PS51192">
    <property type="entry name" value="HELICASE_ATP_BIND_1"/>
    <property type="match status" value="1"/>
</dbReference>
<evidence type="ECO:0000256" key="4">
    <source>
        <dbReference type="ARBA" id="ARBA00022840"/>
    </source>
</evidence>
<dbReference type="InterPro" id="IPR001650">
    <property type="entry name" value="Helicase_C-like"/>
</dbReference>
<evidence type="ECO:0000256" key="7">
    <source>
        <dbReference type="RuleBase" id="RU000492"/>
    </source>
</evidence>
<gene>
    <name evidence="11" type="primary">dbpA</name>
    <name evidence="11" type="ORF">GCM10023211_08510</name>
</gene>
<feature type="domain" description="Helicase ATP-binding" evidence="8">
    <location>
        <begin position="37"/>
        <end position="208"/>
    </location>
</feature>
<dbReference type="PANTHER" id="PTHR47959">
    <property type="entry name" value="ATP-DEPENDENT RNA HELICASE RHLE-RELATED"/>
    <property type="match status" value="1"/>
</dbReference>
<dbReference type="SUPFAM" id="SSF52540">
    <property type="entry name" value="P-loop containing nucleoside triphosphate hydrolases"/>
    <property type="match status" value="1"/>
</dbReference>
<name>A0ABP9N232_9GAMM</name>
<feature type="domain" description="Helicase C-terminal" evidence="9">
    <location>
        <begin position="216"/>
        <end position="389"/>
    </location>
</feature>
<dbReference type="PANTHER" id="PTHR47959:SF1">
    <property type="entry name" value="ATP-DEPENDENT RNA HELICASE DBPA"/>
    <property type="match status" value="1"/>
</dbReference>
<evidence type="ECO:0000256" key="2">
    <source>
        <dbReference type="ARBA" id="ARBA00022801"/>
    </source>
</evidence>
<accession>A0ABP9N232</accession>
<keyword evidence="2 7" id="KW-0378">Hydrolase</keyword>
<reference evidence="12" key="1">
    <citation type="journal article" date="2019" name="Int. J. Syst. Evol. Microbiol.">
        <title>The Global Catalogue of Microorganisms (GCM) 10K type strain sequencing project: providing services to taxonomists for standard genome sequencing and annotation.</title>
        <authorList>
            <consortium name="The Broad Institute Genomics Platform"/>
            <consortium name="The Broad Institute Genome Sequencing Center for Infectious Disease"/>
            <person name="Wu L."/>
            <person name="Ma J."/>
        </authorList>
    </citation>
    <scope>NUCLEOTIDE SEQUENCE [LARGE SCALE GENOMIC DNA]</scope>
    <source>
        <strain evidence="12">JCM 18050</strain>
    </source>
</reference>
<dbReference type="SMART" id="SM00487">
    <property type="entry name" value="DEXDc"/>
    <property type="match status" value="1"/>
</dbReference>